<evidence type="ECO:0000259" key="4">
    <source>
        <dbReference type="PROSITE" id="PS51118"/>
    </source>
</evidence>
<dbReference type="Pfam" id="PF01638">
    <property type="entry name" value="HxlR"/>
    <property type="match status" value="1"/>
</dbReference>
<dbReference type="Proteomes" id="UP000282184">
    <property type="component" value="Unassembled WGS sequence"/>
</dbReference>
<dbReference type="PANTHER" id="PTHR33204:SF29">
    <property type="entry name" value="TRANSCRIPTIONAL REGULATOR"/>
    <property type="match status" value="1"/>
</dbReference>
<evidence type="ECO:0000313" key="6">
    <source>
        <dbReference type="Proteomes" id="UP000282184"/>
    </source>
</evidence>
<keyword evidence="3" id="KW-0804">Transcription</keyword>
<dbReference type="Gene3D" id="1.10.10.10">
    <property type="entry name" value="Winged helix-like DNA-binding domain superfamily/Winged helix DNA-binding domain"/>
    <property type="match status" value="1"/>
</dbReference>
<keyword evidence="1" id="KW-0805">Transcription regulation</keyword>
<evidence type="ECO:0000313" key="5">
    <source>
        <dbReference type="EMBL" id="RTQ52174.1"/>
    </source>
</evidence>
<keyword evidence="2" id="KW-0238">DNA-binding</keyword>
<evidence type="ECO:0000256" key="3">
    <source>
        <dbReference type="ARBA" id="ARBA00023163"/>
    </source>
</evidence>
<evidence type="ECO:0000256" key="1">
    <source>
        <dbReference type="ARBA" id="ARBA00023015"/>
    </source>
</evidence>
<organism evidence="5 6">
    <name type="scientific">Hymenobacter gummosus</name>
    <dbReference type="NCBI Taxonomy" id="1776032"/>
    <lineage>
        <taxon>Bacteria</taxon>
        <taxon>Pseudomonadati</taxon>
        <taxon>Bacteroidota</taxon>
        <taxon>Cytophagia</taxon>
        <taxon>Cytophagales</taxon>
        <taxon>Hymenobacteraceae</taxon>
        <taxon>Hymenobacter</taxon>
    </lineage>
</organism>
<accession>A0A3S0HQC0</accession>
<dbReference type="SUPFAM" id="SSF46785">
    <property type="entry name" value="Winged helix' DNA-binding domain"/>
    <property type="match status" value="1"/>
</dbReference>
<proteinExistence type="predicted"/>
<dbReference type="InterPro" id="IPR036390">
    <property type="entry name" value="WH_DNA-bd_sf"/>
</dbReference>
<protein>
    <submittedName>
        <fullName evidence="5">Transcriptional regulator</fullName>
    </submittedName>
</protein>
<name>A0A3S0HQC0_9BACT</name>
<dbReference type="InterPro" id="IPR002577">
    <property type="entry name" value="HTH_HxlR"/>
</dbReference>
<dbReference type="RefSeq" id="WP_126691831.1">
    <property type="nucleotide sequence ID" value="NZ_RXOF01000002.1"/>
</dbReference>
<reference evidence="5 6" key="1">
    <citation type="submission" date="2018-12" db="EMBL/GenBank/DDBJ databases">
        <title>Hymenobacter gummosus sp. nov., isolated from a spring.</title>
        <authorList>
            <person name="Nie L."/>
        </authorList>
    </citation>
    <scope>NUCLEOTIDE SEQUENCE [LARGE SCALE GENOMIC DNA]</scope>
    <source>
        <strain evidence="5 6">KCTC 52166</strain>
    </source>
</reference>
<dbReference type="GO" id="GO:0003677">
    <property type="term" value="F:DNA binding"/>
    <property type="evidence" value="ECO:0007669"/>
    <property type="project" value="UniProtKB-KW"/>
</dbReference>
<dbReference type="PANTHER" id="PTHR33204">
    <property type="entry name" value="TRANSCRIPTIONAL REGULATOR, MARR FAMILY"/>
    <property type="match status" value="1"/>
</dbReference>
<comment type="caution">
    <text evidence="5">The sequence shown here is derived from an EMBL/GenBank/DDBJ whole genome shotgun (WGS) entry which is preliminary data.</text>
</comment>
<keyword evidence="6" id="KW-1185">Reference proteome</keyword>
<evidence type="ECO:0000256" key="2">
    <source>
        <dbReference type="ARBA" id="ARBA00023125"/>
    </source>
</evidence>
<dbReference type="PROSITE" id="PS51118">
    <property type="entry name" value="HTH_HXLR"/>
    <property type="match status" value="1"/>
</dbReference>
<sequence>MYQKKIANTLSCGSVLTKEVLHGKWKSTLLFGIAHGIVRPSAMQRSIPGATRRVLNVQLAEMEHHGLISKTIFPELPPRVEYQLTQLGESLLPVIEVMEQWGNAHRAELEPVLAVSLAKAPAWHKGHRYKQGHYQQATAGAARKSG</sequence>
<dbReference type="EMBL" id="RXOF01000002">
    <property type="protein sequence ID" value="RTQ52174.1"/>
    <property type="molecule type" value="Genomic_DNA"/>
</dbReference>
<gene>
    <name evidence="5" type="ORF">EJV47_03880</name>
</gene>
<dbReference type="OrthoDB" id="8231503at2"/>
<feature type="domain" description="HTH hxlR-type" evidence="4">
    <location>
        <begin position="12"/>
        <end position="110"/>
    </location>
</feature>
<dbReference type="InterPro" id="IPR036388">
    <property type="entry name" value="WH-like_DNA-bd_sf"/>
</dbReference>
<dbReference type="AlphaFoldDB" id="A0A3S0HQC0"/>